<comment type="function">
    <text evidence="6">Has phosphodiesterase (PDE) activity against cyclic-di-AMP (c-di-AMP).</text>
</comment>
<evidence type="ECO:0000256" key="1">
    <source>
        <dbReference type="ARBA" id="ARBA00004651"/>
    </source>
</evidence>
<evidence type="ECO:0000256" key="3">
    <source>
        <dbReference type="ARBA" id="ARBA00022692"/>
    </source>
</evidence>
<dbReference type="STRING" id="1034346.GCA_000313565_00918"/>
<evidence type="ECO:0000313" key="12">
    <source>
        <dbReference type="EMBL" id="MDY5169707.1"/>
    </source>
</evidence>
<dbReference type="GO" id="GO:0016787">
    <property type="term" value="F:hydrolase activity"/>
    <property type="evidence" value="ECO:0007669"/>
    <property type="project" value="UniProtKB-UniRule"/>
</dbReference>
<comment type="cofactor">
    <cofactor evidence="7">
        <name>Mn(2+)</name>
        <dbReference type="ChEBI" id="CHEBI:29035"/>
    </cofactor>
    <text evidence="7">For phosphodiesterase activity, probably binds 2 Mn(2+) per subunit.</text>
</comment>
<feature type="binding site" evidence="7">
    <location>
        <position position="440"/>
    </location>
    <ligand>
        <name>Mn(2+)</name>
        <dbReference type="ChEBI" id="CHEBI:29035"/>
        <label>2</label>
    </ligand>
</feature>
<dbReference type="Gene3D" id="3.30.450.20">
    <property type="entry name" value="PAS domain"/>
    <property type="match status" value="1"/>
</dbReference>
<evidence type="ECO:0000256" key="2">
    <source>
        <dbReference type="ARBA" id="ARBA00022475"/>
    </source>
</evidence>
<dbReference type="GeneID" id="94440409"/>
<keyword evidence="3 8" id="KW-0812">Transmembrane</keyword>
<comment type="caution">
    <text evidence="13">The sequence shown here is derived from an EMBL/GenBank/DDBJ whole genome shotgun (WGS) entry which is preliminary data.</text>
</comment>
<feature type="binding site" evidence="7">
    <location>
        <position position="416"/>
    </location>
    <ligand>
        <name>Mn(2+)</name>
        <dbReference type="ChEBI" id="CHEBI:29035"/>
        <label>1</label>
    </ligand>
</feature>
<evidence type="ECO:0000256" key="6">
    <source>
        <dbReference type="PIRNR" id="PIRNR026583"/>
    </source>
</evidence>
<keyword evidence="7" id="KW-0479">Metal-binding</keyword>
<protein>
    <recommendedName>
        <fullName evidence="6">Cyclic-di-AMP phosphodiesterase</fullName>
        <ecNumber evidence="6">3.1.4.-</ecNumber>
    </recommendedName>
</protein>
<dbReference type="InterPro" id="IPR003156">
    <property type="entry name" value="DHHA1_dom"/>
</dbReference>
<proteinExistence type="inferred from homology"/>
<keyword evidence="6" id="KW-0378">Hydrolase</keyword>
<feature type="transmembrane region" description="Helical" evidence="8">
    <location>
        <begin position="34"/>
        <end position="53"/>
    </location>
</feature>
<dbReference type="InterPro" id="IPR001667">
    <property type="entry name" value="DDH_dom"/>
</dbReference>
<dbReference type="Gene3D" id="3.10.310.30">
    <property type="match status" value="1"/>
</dbReference>
<keyword evidence="2 6" id="KW-1003">Cell membrane</keyword>
<dbReference type="Gene3D" id="3.90.1640.10">
    <property type="entry name" value="inorganic pyrophosphatase (n-terminal core)"/>
    <property type="match status" value="1"/>
</dbReference>
<feature type="domain" description="DHHA1" evidence="10">
    <location>
        <begin position="551"/>
        <end position="644"/>
    </location>
</feature>
<dbReference type="FunFam" id="3.90.1640.10:FF:000002">
    <property type="entry name" value="Cyclic-di-AMP phosphodiesterase"/>
    <property type="match status" value="1"/>
</dbReference>
<evidence type="ECO:0000256" key="5">
    <source>
        <dbReference type="ARBA" id="ARBA00023136"/>
    </source>
</evidence>
<evidence type="ECO:0000313" key="13">
    <source>
        <dbReference type="EMBL" id="PXX77096.1"/>
    </source>
</evidence>
<dbReference type="InterPro" id="IPR014528">
    <property type="entry name" value="GdpP/PdeA"/>
</dbReference>
<name>A0A2V2FGV2_9FIRM</name>
<dbReference type="GO" id="GO:0003676">
    <property type="term" value="F:nucleic acid binding"/>
    <property type="evidence" value="ECO:0007669"/>
    <property type="project" value="UniProtKB-UniRule"/>
</dbReference>
<accession>A0A2V2FGV2</accession>
<evidence type="ECO:0000313" key="14">
    <source>
        <dbReference type="Proteomes" id="UP000247612"/>
    </source>
</evidence>
<feature type="binding site" evidence="7">
    <location>
        <position position="345"/>
    </location>
    <ligand>
        <name>Mn(2+)</name>
        <dbReference type="ChEBI" id="CHEBI:29035"/>
        <label>1</label>
    </ligand>
</feature>
<dbReference type="Proteomes" id="UP001276902">
    <property type="component" value="Unassembled WGS sequence"/>
</dbReference>
<dbReference type="PANTHER" id="PTHR47618">
    <property type="entry name" value="BIFUNCTIONAL OLIGORIBONUCLEASE AND PAP PHOSPHATASE NRNA"/>
    <property type="match status" value="1"/>
</dbReference>
<dbReference type="Proteomes" id="UP000247612">
    <property type="component" value="Unassembled WGS sequence"/>
</dbReference>
<dbReference type="PIRSF" id="PIRSF026583">
    <property type="entry name" value="YybT"/>
    <property type="match status" value="1"/>
</dbReference>
<evidence type="ECO:0000259" key="9">
    <source>
        <dbReference type="Pfam" id="PF01368"/>
    </source>
</evidence>
<feature type="domain" description="DDH" evidence="9">
    <location>
        <begin position="335"/>
        <end position="492"/>
    </location>
</feature>
<dbReference type="Pfam" id="PF21370">
    <property type="entry name" value="PAS_GdpP"/>
    <property type="match status" value="1"/>
</dbReference>
<dbReference type="GO" id="GO:0005886">
    <property type="term" value="C:plasma membrane"/>
    <property type="evidence" value="ECO:0007669"/>
    <property type="project" value="UniProtKB-SubCell"/>
</dbReference>
<dbReference type="InterPro" id="IPR051319">
    <property type="entry name" value="Oligoribo/pAp-PDE_c-di-AMP_PDE"/>
</dbReference>
<evidence type="ECO:0000256" key="8">
    <source>
        <dbReference type="SAM" id="Phobius"/>
    </source>
</evidence>
<evidence type="ECO:0000256" key="7">
    <source>
        <dbReference type="PIRSR" id="PIRSR026583-50"/>
    </source>
</evidence>
<keyword evidence="14" id="KW-1185">Reference proteome</keyword>
<dbReference type="GO" id="GO:0046872">
    <property type="term" value="F:metal ion binding"/>
    <property type="evidence" value="ECO:0007669"/>
    <property type="project" value="UniProtKB-KW"/>
</dbReference>
<comment type="subcellular location">
    <subcellularLocation>
        <location evidence="1">Cell membrane</location>
        <topology evidence="1">Multi-pass membrane protein</topology>
    </subcellularLocation>
</comment>
<sequence length="659" mass="74160">MDRLENFKIQIIIILAAEAVLNGLLYFFGFSSMGIVFTACLLFNAMLIVWVIVRYERDKKNRDIDISRVLGRDAKDALIFGKTGIIIYDEQYNVTWINDFLEEKGINLIGKRLSNWNPILNDLFTGDVDVVKIKDEDSVYEITRKEDAQVLYVKDITEFDTINSKYQEERLVLGLMHLDNYMDISQYEDEAKISLMNSTLRQPLVEWAKKYGMATRRLRSDRYLVILDEQIFAEILKDKFSILNLVRNNATANGVAVTLSMAFARGSSDLQMLDTMVNDLLELAQSRGGDQVAVKVYGGDVKYYGGNSEAQEKRSRVRVRVMAQAIKEAILDVKRVFIVGHKNMDFDCMGSCLCMSRICAANAKEVYIVSESGGIEPQLDNAMHVYAPVLNDRHHFITEEEAMNIASKDDLVIAVDFHNPNHCNAPQILNFVDKVIVIDHHRRSEAFIDNPLLVYVETSASSVSELVTEFIPYSSSRLDLSEAEATIMYLGILIDTNRFKQRTGSRTFEAAAALRKMGVDPIEAENLLKEDFIDFEAKTNIMKYGKLVFGNMIVAAVDNNEIISRTMMSQVADYLLNIKGIEASFVIAKTAENVVAVSARSRGVVNVQLIMEAMHGGGHFTAAALSRDDTSVAAINEELMATIKKSTEEENENESNLTE</sequence>
<keyword evidence="7" id="KW-0464">Manganese</keyword>
<reference evidence="13 14" key="1">
    <citation type="submission" date="2018-05" db="EMBL/GenBank/DDBJ databases">
        <title>Genomic Encyclopedia of Type Strains, Phase IV (KMG-IV): sequencing the most valuable type-strain genomes for metagenomic binning, comparative biology and taxonomic classification.</title>
        <authorList>
            <person name="Goeker M."/>
        </authorList>
    </citation>
    <scope>NUCLEOTIDE SEQUENCE [LARGE SCALE GENOMIC DNA]</scope>
    <source>
        <strain evidence="13 14">JC118</strain>
    </source>
</reference>
<keyword evidence="5 6" id="KW-0472">Membrane</keyword>
<evidence type="ECO:0000256" key="4">
    <source>
        <dbReference type="ARBA" id="ARBA00022989"/>
    </source>
</evidence>
<comment type="similarity">
    <text evidence="6">Belongs to the GdpP/PdeA phosphodiesterase family.</text>
</comment>
<dbReference type="Pfam" id="PF01368">
    <property type="entry name" value="DHH"/>
    <property type="match status" value="1"/>
</dbReference>
<feature type="binding site" evidence="7">
    <location>
        <position position="341"/>
    </location>
    <ligand>
        <name>Mn(2+)</name>
        <dbReference type="ChEBI" id="CHEBI:29035"/>
        <label>1</label>
    </ligand>
</feature>
<reference evidence="12" key="2">
    <citation type="submission" date="2022-03" db="EMBL/GenBank/DDBJ databases">
        <title>First case of bacteraemia caused by Dielma fastidiosa in a patient hospitalised with diverticulitis.</title>
        <authorList>
            <person name="Forman-Ankjaer B."/>
            <person name="Hvid-Jensen F."/>
            <person name="Kobel C.M."/>
            <person name="Greve T."/>
        </authorList>
    </citation>
    <scope>NUCLEOTIDE SEQUENCE</scope>
    <source>
        <strain evidence="12">AUH_DF_2021</strain>
    </source>
</reference>
<dbReference type="EMBL" id="JALDAW010000023">
    <property type="protein sequence ID" value="MDY5169707.1"/>
    <property type="molecule type" value="Genomic_DNA"/>
</dbReference>
<dbReference type="PANTHER" id="PTHR47618:SF2">
    <property type="entry name" value="CYCLIC-DI-AMP PHOSPHODIESTERASE GDPP"/>
    <property type="match status" value="1"/>
</dbReference>
<feature type="transmembrane region" description="Helical" evidence="8">
    <location>
        <begin position="7"/>
        <end position="28"/>
    </location>
</feature>
<comment type="catalytic activity">
    <reaction evidence="6">
        <text>3',3'-c-di-AMP + H2O = 5'-O-phosphonoadenylyl-(3'-&gt;5')-adenosine + H(+)</text>
        <dbReference type="Rhea" id="RHEA:54420"/>
        <dbReference type="ChEBI" id="CHEBI:15377"/>
        <dbReference type="ChEBI" id="CHEBI:15378"/>
        <dbReference type="ChEBI" id="CHEBI:71500"/>
        <dbReference type="ChEBI" id="CHEBI:138171"/>
    </reaction>
</comment>
<keyword evidence="4 8" id="KW-1133">Transmembrane helix</keyword>
<feature type="binding site" evidence="7">
    <location>
        <position position="495"/>
    </location>
    <ligand>
        <name>Mn(2+)</name>
        <dbReference type="ChEBI" id="CHEBI:29035"/>
        <label>2</label>
    </ligand>
</feature>
<dbReference type="OrthoDB" id="9759476at2"/>
<dbReference type="RefSeq" id="WP_022937231.1">
    <property type="nucleotide sequence ID" value="NZ_BAABZA010000001.1"/>
</dbReference>
<gene>
    <name evidence="13" type="ORF">DES51_11236</name>
    <name evidence="12" type="ORF">MQE39_16445</name>
</gene>
<dbReference type="Pfam" id="PF02272">
    <property type="entry name" value="DHHA1"/>
    <property type="match status" value="1"/>
</dbReference>
<dbReference type="EMBL" id="QJKH01000012">
    <property type="protein sequence ID" value="PXX77096.1"/>
    <property type="molecule type" value="Genomic_DNA"/>
</dbReference>
<dbReference type="AlphaFoldDB" id="A0A2V2FGV2"/>
<evidence type="ECO:0000259" key="11">
    <source>
        <dbReference type="Pfam" id="PF21370"/>
    </source>
</evidence>
<feature type="domain" description="Cyclic-di-AMP phosphodiesterase GdpP-like PAS" evidence="11">
    <location>
        <begin position="78"/>
        <end position="156"/>
    </location>
</feature>
<feature type="binding site" evidence="7">
    <location>
        <position position="347"/>
    </location>
    <ligand>
        <name>Mn(2+)</name>
        <dbReference type="ChEBI" id="CHEBI:29035"/>
        <label>2</label>
    </ligand>
</feature>
<dbReference type="Pfam" id="PF24898">
    <property type="entry name" value="GGDEF_GdpP"/>
    <property type="match status" value="1"/>
</dbReference>
<dbReference type="InterPro" id="IPR049553">
    <property type="entry name" value="GdpP-like_PAS"/>
</dbReference>
<organism evidence="13 14">
    <name type="scientific">Dielma fastidiosa</name>
    <dbReference type="NCBI Taxonomy" id="1034346"/>
    <lineage>
        <taxon>Bacteria</taxon>
        <taxon>Bacillati</taxon>
        <taxon>Bacillota</taxon>
        <taxon>Erysipelotrichia</taxon>
        <taxon>Erysipelotrichales</taxon>
        <taxon>Erysipelotrichaceae</taxon>
        <taxon>Dielma</taxon>
    </lineage>
</organism>
<dbReference type="SUPFAM" id="SSF64182">
    <property type="entry name" value="DHH phosphoesterases"/>
    <property type="match status" value="1"/>
</dbReference>
<evidence type="ECO:0000259" key="10">
    <source>
        <dbReference type="Pfam" id="PF02272"/>
    </source>
</evidence>
<dbReference type="EC" id="3.1.4.-" evidence="6"/>
<feature type="binding site" evidence="7">
    <location>
        <position position="416"/>
    </location>
    <ligand>
        <name>Mn(2+)</name>
        <dbReference type="ChEBI" id="CHEBI:29035"/>
        <label>2</label>
    </ligand>
</feature>
<dbReference type="InterPro" id="IPR038763">
    <property type="entry name" value="DHH_sf"/>
</dbReference>